<dbReference type="InterPro" id="IPR053185">
    <property type="entry name" value="SET_domain_protein"/>
</dbReference>
<gene>
    <name evidence="1" type="ORF">A0H81_12260</name>
</gene>
<reference evidence="1 2" key="1">
    <citation type="submission" date="2016-03" db="EMBL/GenBank/DDBJ databases">
        <title>Whole genome sequencing of Grifola frondosa 9006-11.</title>
        <authorList>
            <person name="Min B."/>
            <person name="Park H."/>
            <person name="Kim J.-G."/>
            <person name="Cho H."/>
            <person name="Oh Y.-L."/>
            <person name="Kong W.-S."/>
            <person name="Choi I.-G."/>
        </authorList>
    </citation>
    <scope>NUCLEOTIDE SEQUENCE [LARGE SCALE GENOMIC DNA]</scope>
    <source>
        <strain evidence="1 2">9006-11</strain>
    </source>
</reference>
<evidence type="ECO:0000313" key="2">
    <source>
        <dbReference type="Proteomes" id="UP000092993"/>
    </source>
</evidence>
<dbReference type="STRING" id="5627.A0A1C7LU02"/>
<dbReference type="Proteomes" id="UP000092993">
    <property type="component" value="Unassembled WGS sequence"/>
</dbReference>
<dbReference type="EMBL" id="LUGG01000023">
    <property type="protein sequence ID" value="OBZ67666.1"/>
    <property type="molecule type" value="Genomic_DNA"/>
</dbReference>
<dbReference type="PANTHER" id="PTHR47332">
    <property type="entry name" value="SET DOMAIN-CONTAINING PROTEIN 5"/>
    <property type="match status" value="1"/>
</dbReference>
<dbReference type="AlphaFoldDB" id="A0A1C7LU02"/>
<protein>
    <recommendedName>
        <fullName evidence="3">SET domain-containing protein</fullName>
    </recommendedName>
</protein>
<accession>A0A1C7LU02</accession>
<dbReference type="OrthoDB" id="265717at2759"/>
<keyword evidence="2" id="KW-1185">Reference proteome</keyword>
<proteinExistence type="predicted"/>
<dbReference type="PANTHER" id="PTHR47332:SF4">
    <property type="entry name" value="SET DOMAIN-CONTAINING PROTEIN 5"/>
    <property type="match status" value="1"/>
</dbReference>
<organism evidence="1 2">
    <name type="scientific">Grifola frondosa</name>
    <name type="common">Maitake</name>
    <name type="synonym">Polyporus frondosus</name>
    <dbReference type="NCBI Taxonomy" id="5627"/>
    <lineage>
        <taxon>Eukaryota</taxon>
        <taxon>Fungi</taxon>
        <taxon>Dikarya</taxon>
        <taxon>Basidiomycota</taxon>
        <taxon>Agaricomycotina</taxon>
        <taxon>Agaricomycetes</taxon>
        <taxon>Polyporales</taxon>
        <taxon>Grifolaceae</taxon>
        <taxon>Grifola</taxon>
    </lineage>
</organism>
<name>A0A1C7LU02_GRIFR</name>
<comment type="caution">
    <text evidence="1">The sequence shown here is derived from an EMBL/GenBank/DDBJ whole genome shotgun (WGS) entry which is preliminary data.</text>
</comment>
<dbReference type="InterPro" id="IPR046341">
    <property type="entry name" value="SET_dom_sf"/>
</dbReference>
<evidence type="ECO:0008006" key="3">
    <source>
        <dbReference type="Google" id="ProtNLM"/>
    </source>
</evidence>
<sequence>MSISNDIFAIEDIPGKGKGVIASRYRAPTHRSFLLSFKYPRQSNANIYLLLMHTREGYYQPLEASFWSAPGSIRRASRMSIITGMRDSSRLHSVALTNIASGDELCISYRSLLATRETRRRELKESLEISDGRRTTIARLYDEIPQCGSNPALGLRKVKLALRLLAEEHILEYHADSYYYDGFQFCVAVSDIVNAKAWRIRVPTLVLVHLARRSLLDLTTRGWA</sequence>
<dbReference type="Gene3D" id="2.170.270.10">
    <property type="entry name" value="SET domain"/>
    <property type="match status" value="1"/>
</dbReference>
<evidence type="ECO:0000313" key="1">
    <source>
        <dbReference type="EMBL" id="OBZ67666.1"/>
    </source>
</evidence>